<comment type="caution">
    <text evidence="1">The sequence shown here is derived from an EMBL/GenBank/DDBJ whole genome shotgun (WGS) entry which is preliminary data.</text>
</comment>
<name>A0A6G1CB64_9ORYZ</name>
<dbReference type="AlphaFoldDB" id="A0A6G1CB64"/>
<keyword evidence="2" id="KW-1185">Reference proteome</keyword>
<sequence>MFLLGSVPAAVRVLHATAEPSPSTMALRILKSVIGRAKSCAALCEDMEEAVTAVMSKMMKAIVATASTALTATLS</sequence>
<organism evidence="1 2">
    <name type="scientific">Oryza meyeriana var. granulata</name>
    <dbReference type="NCBI Taxonomy" id="110450"/>
    <lineage>
        <taxon>Eukaryota</taxon>
        <taxon>Viridiplantae</taxon>
        <taxon>Streptophyta</taxon>
        <taxon>Embryophyta</taxon>
        <taxon>Tracheophyta</taxon>
        <taxon>Spermatophyta</taxon>
        <taxon>Magnoliopsida</taxon>
        <taxon>Liliopsida</taxon>
        <taxon>Poales</taxon>
        <taxon>Poaceae</taxon>
        <taxon>BOP clade</taxon>
        <taxon>Oryzoideae</taxon>
        <taxon>Oryzeae</taxon>
        <taxon>Oryzinae</taxon>
        <taxon>Oryza</taxon>
        <taxon>Oryza meyeriana</taxon>
    </lineage>
</organism>
<reference evidence="1 2" key="1">
    <citation type="submission" date="2019-11" db="EMBL/GenBank/DDBJ databases">
        <title>Whole genome sequence of Oryza granulata.</title>
        <authorList>
            <person name="Li W."/>
        </authorList>
    </citation>
    <scope>NUCLEOTIDE SEQUENCE [LARGE SCALE GENOMIC DNA]</scope>
    <source>
        <strain evidence="2">cv. Menghai</strain>
        <tissue evidence="1">Leaf</tissue>
    </source>
</reference>
<gene>
    <name evidence="1" type="ORF">E2562_034706</name>
</gene>
<evidence type="ECO:0000313" key="1">
    <source>
        <dbReference type="EMBL" id="KAF0897237.1"/>
    </source>
</evidence>
<protein>
    <submittedName>
        <fullName evidence="1">Uncharacterized protein</fullName>
    </submittedName>
</protein>
<dbReference type="EMBL" id="SPHZ02000010">
    <property type="protein sequence ID" value="KAF0897237.1"/>
    <property type="molecule type" value="Genomic_DNA"/>
</dbReference>
<accession>A0A6G1CB64</accession>
<evidence type="ECO:0000313" key="2">
    <source>
        <dbReference type="Proteomes" id="UP000479710"/>
    </source>
</evidence>
<proteinExistence type="predicted"/>
<dbReference type="Proteomes" id="UP000479710">
    <property type="component" value="Unassembled WGS sequence"/>
</dbReference>